<dbReference type="Gene3D" id="3.20.20.140">
    <property type="entry name" value="Metal-dependent hydrolases"/>
    <property type="match status" value="1"/>
</dbReference>
<dbReference type="InterPro" id="IPR032466">
    <property type="entry name" value="Metal_Hydrolase"/>
</dbReference>
<gene>
    <name evidence="2" type="ORF">FOZ76_16325</name>
</gene>
<dbReference type="Pfam" id="PF04909">
    <property type="entry name" value="Amidohydro_2"/>
    <property type="match status" value="1"/>
</dbReference>
<dbReference type="EMBL" id="VLTJ01000029">
    <property type="protein sequence ID" value="TSH92952.1"/>
    <property type="molecule type" value="Genomic_DNA"/>
</dbReference>
<protein>
    <submittedName>
        <fullName evidence="2">Amidohydrolase family protein</fullName>
    </submittedName>
</protein>
<organism evidence="2 3">
    <name type="scientific">Verticiella sediminum</name>
    <dbReference type="NCBI Taxonomy" id="1247510"/>
    <lineage>
        <taxon>Bacteria</taxon>
        <taxon>Pseudomonadati</taxon>
        <taxon>Pseudomonadota</taxon>
        <taxon>Betaproteobacteria</taxon>
        <taxon>Burkholderiales</taxon>
        <taxon>Alcaligenaceae</taxon>
        <taxon>Verticiella</taxon>
    </lineage>
</organism>
<dbReference type="OrthoDB" id="9787654at2"/>
<dbReference type="AlphaFoldDB" id="A0A556AJ72"/>
<proteinExistence type="predicted"/>
<dbReference type="InterPro" id="IPR006680">
    <property type="entry name" value="Amidohydro-rel"/>
</dbReference>
<dbReference type="RefSeq" id="WP_143949318.1">
    <property type="nucleotide sequence ID" value="NZ_BAABMB010000001.1"/>
</dbReference>
<dbReference type="PANTHER" id="PTHR35563">
    <property type="entry name" value="BARREL METAL-DEPENDENT HYDROLASE, PUTATIVE (AFU_ORTHOLOGUE AFUA_1G16240)-RELATED"/>
    <property type="match status" value="1"/>
</dbReference>
<dbReference type="SUPFAM" id="SSF51556">
    <property type="entry name" value="Metallo-dependent hydrolases"/>
    <property type="match status" value="1"/>
</dbReference>
<reference evidence="2 3" key="1">
    <citation type="submission" date="2019-07" db="EMBL/GenBank/DDBJ databases">
        <title>Qingshengfaniella alkalisoli gen. nov., sp. nov., isolated from saline soil.</title>
        <authorList>
            <person name="Xu L."/>
            <person name="Huang X.-X."/>
            <person name="Sun J.-Q."/>
        </authorList>
    </citation>
    <scope>NUCLEOTIDE SEQUENCE [LARGE SCALE GENOMIC DNA]</scope>
    <source>
        <strain evidence="2 3">DSM 27279</strain>
    </source>
</reference>
<evidence type="ECO:0000313" key="2">
    <source>
        <dbReference type="EMBL" id="TSH92952.1"/>
    </source>
</evidence>
<dbReference type="GO" id="GO:0016787">
    <property type="term" value="F:hydrolase activity"/>
    <property type="evidence" value="ECO:0007669"/>
    <property type="project" value="UniProtKB-KW"/>
</dbReference>
<keyword evidence="2" id="KW-0378">Hydrolase</keyword>
<accession>A0A556AJ72</accession>
<sequence>MNLPTCPPAAPTQPPSWPCAGDGWDAHAHVFGPVSAFPYGSARRYTPPEQTVEDYLANLDRLGLRHGVLVQPSVYGDDNAALVDALQRADGRLLGVVQMNALAVDDRQMAQWHDAGVRGVRLWWDGPGRAGELAGMAARLRGTGWHLDVYASDAAALASFLPHVERLTLPVMVEAMGSPRAEDTHSPESFQTLLAMLREGSLWAKLSHPYKIDPGGLPYPRARPWAQALARAAPSQLVWGSDWPHPMIAGPMPHDGALLDLLPEWAGGVEVARRILQDNPARFYLGEI</sequence>
<keyword evidence="3" id="KW-1185">Reference proteome</keyword>
<dbReference type="InterPro" id="IPR052358">
    <property type="entry name" value="Aro_Compnd_Degr_Hydrolases"/>
</dbReference>
<dbReference type="PANTHER" id="PTHR35563:SF2">
    <property type="entry name" value="BARREL METAL-DEPENDENT HYDROLASE, PUTATIVE (AFU_ORTHOLOGUE AFUA_1G16240)-RELATED"/>
    <property type="match status" value="1"/>
</dbReference>
<feature type="domain" description="Amidohydrolase-related" evidence="1">
    <location>
        <begin position="24"/>
        <end position="284"/>
    </location>
</feature>
<evidence type="ECO:0000313" key="3">
    <source>
        <dbReference type="Proteomes" id="UP000318405"/>
    </source>
</evidence>
<evidence type="ECO:0000259" key="1">
    <source>
        <dbReference type="Pfam" id="PF04909"/>
    </source>
</evidence>
<comment type="caution">
    <text evidence="2">The sequence shown here is derived from an EMBL/GenBank/DDBJ whole genome shotgun (WGS) entry which is preliminary data.</text>
</comment>
<dbReference type="Proteomes" id="UP000318405">
    <property type="component" value="Unassembled WGS sequence"/>
</dbReference>
<name>A0A556AJ72_9BURK</name>